<keyword evidence="1" id="KW-1133">Transmembrane helix</keyword>
<evidence type="ECO:0000313" key="2">
    <source>
        <dbReference type="EMBL" id="ACL63528.1"/>
    </source>
</evidence>
<proteinExistence type="predicted"/>
<evidence type="ECO:0000313" key="3">
    <source>
        <dbReference type="Proteomes" id="UP000007089"/>
    </source>
</evidence>
<feature type="transmembrane region" description="Helical" evidence="1">
    <location>
        <begin position="209"/>
        <end position="227"/>
    </location>
</feature>
<keyword evidence="1" id="KW-0812">Transmembrane</keyword>
<evidence type="ECO:0000256" key="1">
    <source>
        <dbReference type="SAM" id="Phobius"/>
    </source>
</evidence>
<dbReference type="InterPro" id="IPR050303">
    <property type="entry name" value="GatZ_KbaZ_carbometab"/>
</dbReference>
<dbReference type="GO" id="GO:0009401">
    <property type="term" value="P:phosphoenolpyruvate-dependent sugar phosphotransferase system"/>
    <property type="evidence" value="ECO:0007669"/>
    <property type="project" value="InterPro"/>
</dbReference>
<feature type="transmembrane region" description="Helical" evidence="1">
    <location>
        <begin position="120"/>
        <end position="147"/>
    </location>
</feature>
<keyword evidence="3" id="KW-1185">Reference proteome</keyword>
<keyword evidence="1" id="KW-0472">Membrane</keyword>
<dbReference type="EMBL" id="CP001359">
    <property type="protein sequence ID" value="ACL63528.1"/>
    <property type="molecule type" value="Genomic_DNA"/>
</dbReference>
<dbReference type="InterPro" id="IPR004704">
    <property type="entry name" value="PTS_IID_man"/>
</dbReference>
<dbReference type="GO" id="GO:0005886">
    <property type="term" value="C:plasma membrane"/>
    <property type="evidence" value="ECO:0007669"/>
    <property type="project" value="TreeGrafter"/>
</dbReference>
<dbReference type="PROSITE" id="PS51108">
    <property type="entry name" value="PTS_EIID"/>
    <property type="match status" value="1"/>
</dbReference>
<dbReference type="AlphaFoldDB" id="B8J8T0"/>
<feature type="transmembrane region" description="Helical" evidence="1">
    <location>
        <begin position="234"/>
        <end position="253"/>
    </location>
</feature>
<dbReference type="Pfam" id="PF03613">
    <property type="entry name" value="EIID-AGA"/>
    <property type="match status" value="1"/>
</dbReference>
<dbReference type="HOGENOM" id="CLU_1088367_0_0_7"/>
<organism evidence="2 3">
    <name type="scientific">Anaeromyxobacter dehalogenans (strain ATCC BAA-258 / DSM 21875 / 2CP-1)</name>
    <dbReference type="NCBI Taxonomy" id="455488"/>
    <lineage>
        <taxon>Bacteria</taxon>
        <taxon>Pseudomonadati</taxon>
        <taxon>Myxococcota</taxon>
        <taxon>Myxococcia</taxon>
        <taxon>Myxococcales</taxon>
        <taxon>Cystobacterineae</taxon>
        <taxon>Anaeromyxobacteraceae</taxon>
        <taxon>Anaeromyxobacter</taxon>
    </lineage>
</organism>
<dbReference type="KEGG" id="acp:A2cp1_0169"/>
<dbReference type="RefSeq" id="WP_012524237.1">
    <property type="nucleotide sequence ID" value="NC_011891.1"/>
</dbReference>
<accession>B8J8T0</accession>
<gene>
    <name evidence="2" type="ordered locus">A2cp1_0169</name>
</gene>
<reference evidence="2" key="1">
    <citation type="submission" date="2009-01" db="EMBL/GenBank/DDBJ databases">
        <title>Complete sequence of Anaeromyxobacter dehalogenans 2CP-1.</title>
        <authorList>
            <consortium name="US DOE Joint Genome Institute"/>
            <person name="Lucas S."/>
            <person name="Copeland A."/>
            <person name="Lapidus A."/>
            <person name="Glavina del Rio T."/>
            <person name="Dalin E."/>
            <person name="Tice H."/>
            <person name="Bruce D."/>
            <person name="Goodwin L."/>
            <person name="Pitluck S."/>
            <person name="Saunders E."/>
            <person name="Brettin T."/>
            <person name="Detter J.C."/>
            <person name="Han C."/>
            <person name="Larimer F."/>
            <person name="Land M."/>
            <person name="Hauser L."/>
            <person name="Kyrpides N."/>
            <person name="Ovchinnikova G."/>
            <person name="Beliaev A.S."/>
            <person name="Richardson P."/>
        </authorList>
    </citation>
    <scope>NUCLEOTIDE SEQUENCE</scope>
    <source>
        <strain evidence="2">2CP-1</strain>
    </source>
</reference>
<sequence>MSARVPRATLVRVFWRCLFLQAAWNRRGMQNLGFAYAIDPALRALYPDPARREEALGRHLGFFNCHPYMAAAIVGGAIHHEERVAAGAEPGQAPLAYKATLQGPLAALGDGFFWTALRPFFGALAVVGALLLGVPALVAALLVYNAIHLALRIGLFRAGYLRGDALVGTIAHLNLPVVADRLRAGGAALCGVAGAVFLMRGAAVGGPPAAALAAAAAAGGYAALARGARLLPTAYVATLAGVGAALLLGHLHGSS</sequence>
<dbReference type="Proteomes" id="UP000007089">
    <property type="component" value="Chromosome"/>
</dbReference>
<dbReference type="PANTHER" id="PTHR32502:SF23">
    <property type="entry name" value="TRANSPORT PROTEIN, PTS SYSTEM"/>
    <property type="match status" value="1"/>
</dbReference>
<protein>
    <submittedName>
        <fullName evidence="2">PTS system mannose/fructose/sorbose family IID component</fullName>
    </submittedName>
</protein>
<name>B8J8T0_ANAD2</name>
<dbReference type="PANTHER" id="PTHR32502">
    <property type="entry name" value="N-ACETYLGALACTOSAMINE PERMEASE II COMPONENT-RELATED"/>
    <property type="match status" value="1"/>
</dbReference>